<dbReference type="InterPro" id="IPR036874">
    <property type="entry name" value="Carbonic_anhydrase_sf"/>
</dbReference>
<comment type="similarity">
    <text evidence="1">Belongs to the beta-class carbonic anhydrase family.</text>
</comment>
<dbReference type="SUPFAM" id="SSF53056">
    <property type="entry name" value="beta-carbonic anhydrase, cab"/>
    <property type="match status" value="1"/>
</dbReference>
<accession>A0AA46AEZ6</accession>
<evidence type="ECO:0000313" key="3">
    <source>
        <dbReference type="Proteomes" id="UP001157947"/>
    </source>
</evidence>
<protein>
    <submittedName>
        <fullName evidence="2">Carbonic anhydrase</fullName>
    </submittedName>
</protein>
<organism evidence="2 3">
    <name type="scientific">Venenivibrio stagnispumantis</name>
    <dbReference type="NCBI Taxonomy" id="407998"/>
    <lineage>
        <taxon>Bacteria</taxon>
        <taxon>Pseudomonadati</taxon>
        <taxon>Aquificota</taxon>
        <taxon>Aquificia</taxon>
        <taxon>Aquificales</taxon>
        <taxon>Hydrogenothermaceae</taxon>
        <taxon>Venenivibrio</taxon>
    </lineage>
</organism>
<evidence type="ECO:0000256" key="1">
    <source>
        <dbReference type="ARBA" id="ARBA00006217"/>
    </source>
</evidence>
<dbReference type="InterPro" id="IPR001765">
    <property type="entry name" value="Carbonic_anhydrase"/>
</dbReference>
<comment type="caution">
    <text evidence="2">The sequence shown here is derived from an EMBL/GenBank/DDBJ whole genome shotgun (WGS) entry which is preliminary data.</text>
</comment>
<keyword evidence="3" id="KW-1185">Reference proteome</keyword>
<sequence length="58" mass="7097">MITEQLNIIEQIKNLLTYPFIRDRYIEGKLKIYGWYYIIETGEIYNYDKETGEFKLIV</sequence>
<proteinExistence type="inferred from homology"/>
<reference evidence="2" key="1">
    <citation type="submission" date="2017-05" db="EMBL/GenBank/DDBJ databases">
        <authorList>
            <person name="Varghese N."/>
            <person name="Submissions S."/>
        </authorList>
    </citation>
    <scope>NUCLEOTIDE SEQUENCE</scope>
    <source>
        <strain evidence="2">DSM 18763</strain>
    </source>
</reference>
<dbReference type="GO" id="GO:0004089">
    <property type="term" value="F:carbonate dehydratase activity"/>
    <property type="evidence" value="ECO:0007669"/>
    <property type="project" value="InterPro"/>
</dbReference>
<evidence type="ECO:0000313" key="2">
    <source>
        <dbReference type="EMBL" id="SMP16018.1"/>
    </source>
</evidence>
<dbReference type="EMBL" id="FXTX01000014">
    <property type="protein sequence ID" value="SMP16018.1"/>
    <property type="molecule type" value="Genomic_DNA"/>
</dbReference>
<dbReference type="AlphaFoldDB" id="A0AA46AEZ6"/>
<dbReference type="Gene3D" id="3.40.1050.10">
    <property type="entry name" value="Carbonic anhydrase"/>
    <property type="match status" value="1"/>
</dbReference>
<dbReference type="Proteomes" id="UP001157947">
    <property type="component" value="Unassembled WGS sequence"/>
</dbReference>
<gene>
    <name evidence="2" type="ORF">SAMN06264868_11438</name>
</gene>
<dbReference type="GO" id="GO:0008270">
    <property type="term" value="F:zinc ion binding"/>
    <property type="evidence" value="ECO:0007669"/>
    <property type="project" value="InterPro"/>
</dbReference>
<dbReference type="Pfam" id="PF00484">
    <property type="entry name" value="Pro_CA"/>
    <property type="match status" value="1"/>
</dbReference>
<name>A0AA46AEZ6_9AQUI</name>